<dbReference type="InterPro" id="IPR000618">
    <property type="entry name" value="Insect_cuticle"/>
</dbReference>
<feature type="compositionally biased region" description="Basic and acidic residues" evidence="2">
    <location>
        <begin position="158"/>
        <end position="176"/>
    </location>
</feature>
<keyword evidence="5" id="KW-1185">Reference proteome</keyword>
<evidence type="ECO:0000256" key="3">
    <source>
        <dbReference type="SAM" id="Phobius"/>
    </source>
</evidence>
<keyword evidence="3" id="KW-0472">Membrane</keyword>
<proteinExistence type="predicted"/>
<dbReference type="InterPro" id="IPR031311">
    <property type="entry name" value="CHIT_BIND_RR_consensus"/>
</dbReference>
<evidence type="ECO:0000313" key="5">
    <source>
        <dbReference type="Proteomes" id="UP000092462"/>
    </source>
</evidence>
<dbReference type="PANTHER" id="PTHR10380">
    <property type="entry name" value="CUTICLE PROTEIN"/>
    <property type="match status" value="1"/>
</dbReference>
<dbReference type="AlphaFoldDB" id="A0A1B0GQB5"/>
<dbReference type="Pfam" id="PF00379">
    <property type="entry name" value="Chitin_bind_4"/>
    <property type="match status" value="2"/>
</dbReference>
<reference evidence="4" key="1">
    <citation type="submission" date="2022-08" db="UniProtKB">
        <authorList>
            <consortium name="EnsemblMetazoa"/>
        </authorList>
    </citation>
    <scope>IDENTIFICATION</scope>
    <source>
        <strain evidence="4">Israel</strain>
    </source>
</reference>
<feature type="transmembrane region" description="Helical" evidence="3">
    <location>
        <begin position="219"/>
        <end position="238"/>
    </location>
</feature>
<accession>A0A1B0GQB5</accession>
<dbReference type="InterPro" id="IPR050468">
    <property type="entry name" value="Cuticle_Struct_Prot"/>
</dbReference>
<protein>
    <submittedName>
        <fullName evidence="4">Uncharacterized protein</fullName>
    </submittedName>
</protein>
<feature type="region of interest" description="Disordered" evidence="2">
    <location>
        <begin position="151"/>
        <end position="183"/>
    </location>
</feature>
<keyword evidence="1" id="KW-0193">Cuticle</keyword>
<dbReference type="PRINTS" id="PR00947">
    <property type="entry name" value="CUTICLE"/>
</dbReference>
<feature type="compositionally biased region" description="Low complexity" evidence="2">
    <location>
        <begin position="13"/>
        <end position="44"/>
    </location>
</feature>
<dbReference type="GO" id="GO:0008010">
    <property type="term" value="F:structural constituent of chitin-based larval cuticle"/>
    <property type="evidence" value="ECO:0007669"/>
    <property type="project" value="TreeGrafter"/>
</dbReference>
<name>A0A1B0GQB5_PHLPP</name>
<dbReference type="VEuPathDB" id="VectorBase:PPAPM1_004609"/>
<evidence type="ECO:0000313" key="4">
    <source>
        <dbReference type="EnsemblMetazoa" id="PPAI009072-PA"/>
    </source>
</evidence>
<dbReference type="Proteomes" id="UP000092462">
    <property type="component" value="Unassembled WGS sequence"/>
</dbReference>
<dbReference type="EnsemblMetazoa" id="PPAI009072-RA">
    <property type="protein sequence ID" value="PPAI009072-PA"/>
    <property type="gene ID" value="PPAI009072"/>
</dbReference>
<dbReference type="PANTHER" id="PTHR10380:SF241">
    <property type="entry name" value="CUTICULAR PROTEIN 47EG-RELATED"/>
    <property type="match status" value="1"/>
</dbReference>
<organism evidence="4 5">
    <name type="scientific">Phlebotomus papatasi</name>
    <name type="common">Sandfly</name>
    <dbReference type="NCBI Taxonomy" id="29031"/>
    <lineage>
        <taxon>Eukaryota</taxon>
        <taxon>Metazoa</taxon>
        <taxon>Ecdysozoa</taxon>
        <taxon>Arthropoda</taxon>
        <taxon>Hexapoda</taxon>
        <taxon>Insecta</taxon>
        <taxon>Pterygota</taxon>
        <taxon>Neoptera</taxon>
        <taxon>Endopterygota</taxon>
        <taxon>Diptera</taxon>
        <taxon>Nematocera</taxon>
        <taxon>Psychodoidea</taxon>
        <taxon>Psychodidae</taxon>
        <taxon>Phlebotomus</taxon>
        <taxon>Phlebotomus</taxon>
    </lineage>
</organism>
<dbReference type="PROSITE" id="PS00233">
    <property type="entry name" value="CHIT_BIND_RR_1"/>
    <property type="match status" value="1"/>
</dbReference>
<keyword evidence="3" id="KW-1133">Transmembrane helix</keyword>
<dbReference type="EMBL" id="AJVK01016260">
    <property type="status" value="NOT_ANNOTATED_CDS"/>
    <property type="molecule type" value="Genomic_DNA"/>
</dbReference>
<evidence type="ECO:0000256" key="2">
    <source>
        <dbReference type="SAM" id="MobiDB-lite"/>
    </source>
</evidence>
<keyword evidence="3" id="KW-0812">Transmembrane</keyword>
<dbReference type="VEuPathDB" id="VectorBase:PPAPM1_003074"/>
<sequence>MMMVAAAAGEYQQQYHHQPQQHYQEQQQQQHYQEPQQQHYQQAQHHYEHLQPKKHIPIVKSESNRNHDGSYNFNYETGNGIHAQEHGYTKNAGHKDHESQVAEGYFSYTGEDGVPVGLKYVADEHGFRAEGSHLPTPPPIPHEIQEALAKLASSPQQHYHDDGDDGQYRPEYHQEQESQYAHQPQAYNQHAGCLGTWEFFIWIFSQKPLLLPNFCPLRILYTMKFLIAFFALIAVVVAKPRPQDFKTPDYYDYQPEPKVHQSEVQPAQFVRTPDHYQGNYNFPTRGSTTERITRKPIVDVTHYDSESDDTHYSFSFETEDGVKRKEEGELVNAGSEDESYVVRGSYSYINEGVLYVVTYYADDTGFHPHVKKSPVALTHH</sequence>
<dbReference type="VEuPathDB" id="VectorBase:PPAI009072"/>
<dbReference type="EMBL" id="AJVK01016259">
    <property type="status" value="NOT_ANNOTATED_CDS"/>
    <property type="molecule type" value="Genomic_DNA"/>
</dbReference>
<dbReference type="GO" id="GO:0062129">
    <property type="term" value="C:chitin-based extracellular matrix"/>
    <property type="evidence" value="ECO:0007669"/>
    <property type="project" value="TreeGrafter"/>
</dbReference>
<feature type="region of interest" description="Disordered" evidence="2">
    <location>
        <begin position="13"/>
        <end position="47"/>
    </location>
</feature>
<evidence type="ECO:0000256" key="1">
    <source>
        <dbReference type="ARBA" id="ARBA00022460"/>
    </source>
</evidence>
<dbReference type="PROSITE" id="PS51155">
    <property type="entry name" value="CHIT_BIND_RR_2"/>
    <property type="match status" value="2"/>
</dbReference>